<organism evidence="4 5">
    <name type="scientific">Pseudoflavonifractor hominis</name>
    <dbReference type="NCBI Taxonomy" id="2763059"/>
    <lineage>
        <taxon>Bacteria</taxon>
        <taxon>Bacillati</taxon>
        <taxon>Bacillota</taxon>
        <taxon>Clostridia</taxon>
        <taxon>Eubacteriales</taxon>
        <taxon>Oscillospiraceae</taxon>
        <taxon>Pseudoflavonifractor</taxon>
    </lineage>
</organism>
<dbReference type="SUPFAM" id="SSF74982">
    <property type="entry name" value="Small protein B (SmpB)"/>
    <property type="match status" value="1"/>
</dbReference>
<comment type="function">
    <text evidence="3">Required for rescue of stalled ribosomes mediated by trans-translation. Binds to transfer-messenger RNA (tmRNA), required for stable association of tmRNA with ribosomes. tmRNA and SmpB together mimic tRNA shape, replacing the anticodon stem-loop with SmpB. tmRNA is encoded by the ssrA gene; the 2 termini fold to resemble tRNA(Ala) and it encodes a 'tag peptide', a short internal open reading frame. During trans-translation Ala-aminoacylated tmRNA acts like a tRNA, entering the A-site of stalled ribosomes, displacing the stalled mRNA. The ribosome then switches to translate the ORF on the tmRNA; the nascent peptide is terminated with the 'tag peptide' encoded by the tmRNA and targeted for degradation. The ribosome is freed to recommence translation, which seems to be the essential function of trans-translation.</text>
</comment>
<dbReference type="InterPro" id="IPR000037">
    <property type="entry name" value="SsrA-bd_prot"/>
</dbReference>
<evidence type="ECO:0000256" key="3">
    <source>
        <dbReference type="HAMAP-Rule" id="MF_00023"/>
    </source>
</evidence>
<keyword evidence="2 3" id="KW-0694">RNA-binding</keyword>
<dbReference type="CDD" id="cd09294">
    <property type="entry name" value="SmpB"/>
    <property type="match status" value="1"/>
</dbReference>
<evidence type="ECO:0000313" key="4">
    <source>
        <dbReference type="EMBL" id="MBC5729790.1"/>
    </source>
</evidence>
<name>A0ABR7HQI8_9FIRM</name>
<keyword evidence="5" id="KW-1185">Reference proteome</keyword>
<dbReference type="HAMAP" id="MF_00023">
    <property type="entry name" value="SmpB"/>
    <property type="match status" value="1"/>
</dbReference>
<evidence type="ECO:0000256" key="2">
    <source>
        <dbReference type="ARBA" id="ARBA00022884"/>
    </source>
</evidence>
<evidence type="ECO:0000313" key="5">
    <source>
        <dbReference type="Proteomes" id="UP000660021"/>
    </source>
</evidence>
<comment type="subcellular location">
    <subcellularLocation>
        <location evidence="3">Cytoplasm</location>
    </subcellularLocation>
    <text evidence="3">The tmRNA-SmpB complex associates with stalled 70S ribosomes.</text>
</comment>
<keyword evidence="1 3" id="KW-0963">Cytoplasm</keyword>
<dbReference type="RefSeq" id="WP_101692238.1">
    <property type="nucleotide sequence ID" value="NZ_JACOPR010000002.1"/>
</dbReference>
<reference evidence="4 5" key="1">
    <citation type="submission" date="2020-08" db="EMBL/GenBank/DDBJ databases">
        <title>Genome public.</title>
        <authorList>
            <person name="Liu C."/>
            <person name="Sun Q."/>
        </authorList>
    </citation>
    <scope>NUCLEOTIDE SEQUENCE [LARGE SCALE GENOMIC DNA]</scope>
    <source>
        <strain evidence="4 5">New-38</strain>
    </source>
</reference>
<comment type="similarity">
    <text evidence="3">Belongs to the SmpB family.</text>
</comment>
<dbReference type="InterPro" id="IPR020081">
    <property type="entry name" value="SsrA-bd_prot_CS"/>
</dbReference>
<dbReference type="EMBL" id="JACOPR010000002">
    <property type="protein sequence ID" value="MBC5729790.1"/>
    <property type="molecule type" value="Genomic_DNA"/>
</dbReference>
<dbReference type="Pfam" id="PF01668">
    <property type="entry name" value="SmpB"/>
    <property type="match status" value="1"/>
</dbReference>
<sequence>MERKGTKLIAKNSKAFHDYFIEDRYEAGIALSGTEVKSIRQGNVNLKDSFCLIKDGQMQVIGMHISPYEKGNIFNKDPLRPRSLLMHKREILRLFMKVKQDGYSLIPLSLYFKDSRVKLEVGLAKGKKLYDKRDAAAAKDAKREMDRTMKTRRNYG</sequence>
<comment type="caution">
    <text evidence="4">The sequence shown here is derived from an EMBL/GenBank/DDBJ whole genome shotgun (WGS) entry which is preliminary data.</text>
</comment>
<dbReference type="PROSITE" id="PS01317">
    <property type="entry name" value="SSRP"/>
    <property type="match status" value="1"/>
</dbReference>
<proteinExistence type="inferred from homology"/>
<dbReference type="InterPro" id="IPR023620">
    <property type="entry name" value="SmpB"/>
</dbReference>
<dbReference type="NCBIfam" id="NF003843">
    <property type="entry name" value="PRK05422.1"/>
    <property type="match status" value="1"/>
</dbReference>
<gene>
    <name evidence="3 4" type="primary">smpB</name>
    <name evidence="4" type="ORF">H8S34_02950</name>
</gene>
<dbReference type="PANTHER" id="PTHR30308">
    <property type="entry name" value="TMRNA-BINDING COMPONENT OF TRANS-TRANSLATION TAGGING COMPLEX"/>
    <property type="match status" value="1"/>
</dbReference>
<evidence type="ECO:0000256" key="1">
    <source>
        <dbReference type="ARBA" id="ARBA00022490"/>
    </source>
</evidence>
<protein>
    <recommendedName>
        <fullName evidence="3">SsrA-binding protein</fullName>
    </recommendedName>
    <alternativeName>
        <fullName evidence="3">Small protein B</fullName>
    </alternativeName>
</protein>
<dbReference type="Proteomes" id="UP000660021">
    <property type="component" value="Unassembled WGS sequence"/>
</dbReference>
<dbReference type="PANTHER" id="PTHR30308:SF2">
    <property type="entry name" value="SSRA-BINDING PROTEIN"/>
    <property type="match status" value="1"/>
</dbReference>
<dbReference type="NCBIfam" id="TIGR00086">
    <property type="entry name" value="smpB"/>
    <property type="match status" value="1"/>
</dbReference>
<dbReference type="Gene3D" id="2.40.280.10">
    <property type="match status" value="1"/>
</dbReference>
<accession>A0ABR7HQI8</accession>